<comment type="caution">
    <text evidence="10">The sequence shown here is derived from an EMBL/GenBank/DDBJ whole genome shotgun (WGS) entry which is preliminary data.</text>
</comment>
<feature type="transmembrane region" description="Helical" evidence="9">
    <location>
        <begin position="135"/>
        <end position="154"/>
    </location>
</feature>
<feature type="compositionally biased region" description="Acidic residues" evidence="8">
    <location>
        <begin position="664"/>
        <end position="681"/>
    </location>
</feature>
<evidence type="ECO:0000256" key="9">
    <source>
        <dbReference type="SAM" id="Phobius"/>
    </source>
</evidence>
<evidence type="ECO:0000256" key="8">
    <source>
        <dbReference type="SAM" id="MobiDB-lite"/>
    </source>
</evidence>
<keyword evidence="5 9" id="KW-0812">Transmembrane</keyword>
<evidence type="ECO:0000256" key="6">
    <source>
        <dbReference type="ARBA" id="ARBA00022989"/>
    </source>
</evidence>
<organism evidence="10 11">
    <name type="scientific">Saccharopolyspora montiporae</name>
    <dbReference type="NCBI Taxonomy" id="2781240"/>
    <lineage>
        <taxon>Bacteria</taxon>
        <taxon>Bacillati</taxon>
        <taxon>Actinomycetota</taxon>
        <taxon>Actinomycetes</taxon>
        <taxon>Pseudonocardiales</taxon>
        <taxon>Pseudonocardiaceae</taxon>
        <taxon>Saccharopolyspora</taxon>
    </lineage>
</organism>
<keyword evidence="7 9" id="KW-0472">Membrane</keyword>
<dbReference type="GO" id="GO:0022857">
    <property type="term" value="F:transmembrane transporter activity"/>
    <property type="evidence" value="ECO:0007669"/>
    <property type="project" value="InterPro"/>
</dbReference>
<feature type="transmembrane region" description="Helical" evidence="9">
    <location>
        <begin position="390"/>
        <end position="413"/>
    </location>
</feature>
<feature type="region of interest" description="Disordered" evidence="8">
    <location>
        <begin position="101"/>
        <end position="126"/>
    </location>
</feature>
<dbReference type="Pfam" id="PF02028">
    <property type="entry name" value="BCCT"/>
    <property type="match status" value="1"/>
</dbReference>
<evidence type="ECO:0000256" key="4">
    <source>
        <dbReference type="ARBA" id="ARBA00022475"/>
    </source>
</evidence>
<name>A0A929BEH9_9PSEU</name>
<accession>A0A929BEH9</accession>
<dbReference type="InterPro" id="IPR000060">
    <property type="entry name" value="BCCT_transptr"/>
</dbReference>
<dbReference type="Proteomes" id="UP000598360">
    <property type="component" value="Unassembled WGS sequence"/>
</dbReference>
<dbReference type="GO" id="GO:0005886">
    <property type="term" value="C:plasma membrane"/>
    <property type="evidence" value="ECO:0007669"/>
    <property type="project" value="UniProtKB-SubCell"/>
</dbReference>
<feature type="transmembrane region" description="Helical" evidence="9">
    <location>
        <begin position="271"/>
        <end position="289"/>
    </location>
</feature>
<keyword evidence="3" id="KW-0813">Transport</keyword>
<gene>
    <name evidence="10" type="ORF">IQ251_16320</name>
</gene>
<feature type="transmembrane region" description="Helical" evidence="9">
    <location>
        <begin position="478"/>
        <end position="502"/>
    </location>
</feature>
<evidence type="ECO:0000313" key="11">
    <source>
        <dbReference type="Proteomes" id="UP000598360"/>
    </source>
</evidence>
<keyword evidence="4" id="KW-1003">Cell membrane</keyword>
<evidence type="ECO:0000256" key="3">
    <source>
        <dbReference type="ARBA" id="ARBA00022448"/>
    </source>
</evidence>
<dbReference type="PANTHER" id="PTHR30047:SF7">
    <property type="entry name" value="HIGH-AFFINITY CHOLINE TRANSPORT PROTEIN"/>
    <property type="match status" value="1"/>
</dbReference>
<feature type="transmembrane region" description="Helical" evidence="9">
    <location>
        <begin position="215"/>
        <end position="235"/>
    </location>
</feature>
<keyword evidence="6 9" id="KW-1133">Transmembrane helix</keyword>
<feature type="region of interest" description="Disordered" evidence="8">
    <location>
        <begin position="1"/>
        <end position="29"/>
    </location>
</feature>
<feature type="transmembrane region" description="Helical" evidence="9">
    <location>
        <begin position="317"/>
        <end position="338"/>
    </location>
</feature>
<feature type="transmembrane region" description="Helical" evidence="9">
    <location>
        <begin position="570"/>
        <end position="590"/>
    </location>
</feature>
<evidence type="ECO:0000256" key="7">
    <source>
        <dbReference type="ARBA" id="ARBA00023136"/>
    </source>
</evidence>
<dbReference type="NCBIfam" id="TIGR00842">
    <property type="entry name" value="bcct"/>
    <property type="match status" value="1"/>
</dbReference>
<evidence type="ECO:0000256" key="2">
    <source>
        <dbReference type="ARBA" id="ARBA00005658"/>
    </source>
</evidence>
<sequence>MRSRTQPARRALPAPPRRGRAARPERRAQGFARPQWIRTPPEATARNGSITHRENGRAAVALRGTIHKRTNRCRRYNTAATLLSSRKETGAIAERRRPDVVLTDTSKDDETAGSNSALDPEKPEKLVDKPGRTDWTVFGVAAVLATAFILWGLIGTESLQSFAETALEHLVRDGGWVFIIASTGFVLFGVWLAFSRFGRIPLGNDGERPEFRTTSWIAMMFAAGMGIGLMFYGVAEPLQHFTEAPPGSASVPGSEEALGTAMATSLFHWTLHPWAIYAVVGLALAYSSYRRGRRQLLSSAFIPLFGKRAAEGAAGKVIDILAVFATVFGTAASLGIGATQIAAGLTQVGWVEAISNTTLVLIITVLICAFILSAVSGVSKGIQWLSNSNMVLALLLAVFVFVAGPTVFILDIIPNSVGSYLSDFGSMISRTGSTGGDGAEEWLSTWTIFYWAWWISWAPFVGMFIARISRGRTVRQFIGGVLLVPSVISLIWFSILGGTALYEQRSGADLAGAAGEEEQLFGMFDQLPLAGIASVLAMLLIINFFVTSADSASVVVGSLSQQGSARPAKWIVIFWGVVIGGVAISMLLAGGDEALQGLNNTTIIAASPFVIVVIMLCMSLVKDLHSDPIMQVERKSAEVLEQAVIYGTEEHDGAFQLDVSPTEDTPDSESENASADDESGSSDEQSPSAR</sequence>
<feature type="compositionally biased region" description="Basic and acidic residues" evidence="8">
    <location>
        <begin position="101"/>
        <end position="110"/>
    </location>
</feature>
<dbReference type="EMBL" id="JADEYC010000030">
    <property type="protein sequence ID" value="MBE9376017.1"/>
    <property type="molecule type" value="Genomic_DNA"/>
</dbReference>
<proteinExistence type="inferred from homology"/>
<evidence type="ECO:0000256" key="5">
    <source>
        <dbReference type="ARBA" id="ARBA00022692"/>
    </source>
</evidence>
<dbReference type="PANTHER" id="PTHR30047">
    <property type="entry name" value="HIGH-AFFINITY CHOLINE TRANSPORT PROTEIN-RELATED"/>
    <property type="match status" value="1"/>
</dbReference>
<feature type="transmembrane region" description="Helical" evidence="9">
    <location>
        <begin position="529"/>
        <end position="549"/>
    </location>
</feature>
<feature type="transmembrane region" description="Helical" evidence="9">
    <location>
        <begin position="358"/>
        <end position="378"/>
    </location>
</feature>
<feature type="transmembrane region" description="Helical" evidence="9">
    <location>
        <begin position="602"/>
        <end position="621"/>
    </location>
</feature>
<evidence type="ECO:0000256" key="1">
    <source>
        <dbReference type="ARBA" id="ARBA00004651"/>
    </source>
</evidence>
<feature type="region of interest" description="Disordered" evidence="8">
    <location>
        <begin position="650"/>
        <end position="690"/>
    </location>
</feature>
<feature type="transmembrane region" description="Helical" evidence="9">
    <location>
        <begin position="448"/>
        <end position="466"/>
    </location>
</feature>
<feature type="transmembrane region" description="Helical" evidence="9">
    <location>
        <begin position="174"/>
        <end position="194"/>
    </location>
</feature>
<dbReference type="AlphaFoldDB" id="A0A929BEH9"/>
<protein>
    <submittedName>
        <fullName evidence="10">BCCT family transporter</fullName>
    </submittedName>
</protein>
<comment type="subcellular location">
    <subcellularLocation>
        <location evidence="1">Cell membrane</location>
        <topology evidence="1">Multi-pass membrane protein</topology>
    </subcellularLocation>
</comment>
<reference evidence="10" key="1">
    <citation type="submission" date="2020-10" db="EMBL/GenBank/DDBJ databases">
        <title>Diversity and distribution of actinomycetes associated with coral in the coast of Hainan.</title>
        <authorList>
            <person name="Li F."/>
        </authorList>
    </citation>
    <scope>NUCLEOTIDE SEQUENCE</scope>
    <source>
        <strain evidence="10">HNM0983</strain>
    </source>
</reference>
<comment type="similarity">
    <text evidence="2">Belongs to the BCCT transporter (TC 2.A.15) family.</text>
</comment>
<evidence type="ECO:0000313" key="10">
    <source>
        <dbReference type="EMBL" id="MBE9376017.1"/>
    </source>
</evidence>
<keyword evidence="11" id="KW-1185">Reference proteome</keyword>